<keyword evidence="8" id="KW-1185">Reference proteome</keyword>
<evidence type="ECO:0000256" key="4">
    <source>
        <dbReference type="ARBA" id="ARBA00022840"/>
    </source>
</evidence>
<dbReference type="InterPro" id="IPR050615">
    <property type="entry name" value="ATP-dep_DNA_Helicase"/>
</dbReference>
<name>A0ABX1BN03_9ACTN</name>
<keyword evidence="1" id="KW-0547">Nucleotide-binding</keyword>
<feature type="domain" description="Helicase ATP-binding" evidence="5">
    <location>
        <begin position="277"/>
        <end position="461"/>
    </location>
</feature>
<dbReference type="InterPro" id="IPR027417">
    <property type="entry name" value="P-loop_NTPase"/>
</dbReference>
<dbReference type="InterPro" id="IPR014001">
    <property type="entry name" value="Helicase_ATP-bd"/>
</dbReference>
<organism evidence="7 8">
    <name type="scientific">Nonomuraea composti</name>
    <dbReference type="NCBI Taxonomy" id="2720023"/>
    <lineage>
        <taxon>Bacteria</taxon>
        <taxon>Bacillati</taxon>
        <taxon>Actinomycetota</taxon>
        <taxon>Actinomycetes</taxon>
        <taxon>Streptosporangiales</taxon>
        <taxon>Streptosporangiaceae</taxon>
        <taxon>Nonomuraea</taxon>
    </lineage>
</organism>
<dbReference type="SMART" id="SM00490">
    <property type="entry name" value="HELICc"/>
    <property type="match status" value="1"/>
</dbReference>
<dbReference type="InterPro" id="IPR006935">
    <property type="entry name" value="Helicase/UvrB_N"/>
</dbReference>
<evidence type="ECO:0000313" key="7">
    <source>
        <dbReference type="EMBL" id="NJP96636.1"/>
    </source>
</evidence>
<evidence type="ECO:0000256" key="2">
    <source>
        <dbReference type="ARBA" id="ARBA00022801"/>
    </source>
</evidence>
<dbReference type="PANTHER" id="PTHR11274">
    <property type="entry name" value="RAD25/XP-B DNA REPAIR HELICASE"/>
    <property type="match status" value="1"/>
</dbReference>
<dbReference type="InterPro" id="IPR001650">
    <property type="entry name" value="Helicase_C-like"/>
</dbReference>
<dbReference type="PANTHER" id="PTHR11274:SF0">
    <property type="entry name" value="GENERAL TRANSCRIPTION AND DNA REPAIR FACTOR IIH HELICASE SUBUNIT XPB"/>
    <property type="match status" value="1"/>
</dbReference>
<dbReference type="CDD" id="cd09179">
    <property type="entry name" value="PLDc_N_DEXD_a"/>
    <property type="match status" value="1"/>
</dbReference>
<dbReference type="EMBL" id="JAATEP010000052">
    <property type="protein sequence ID" value="NJP96636.1"/>
    <property type="molecule type" value="Genomic_DNA"/>
</dbReference>
<reference evidence="7 8" key="1">
    <citation type="submission" date="2020-03" db="EMBL/GenBank/DDBJ databases">
        <title>WGS of actinomycetes isolated from Thailand.</title>
        <authorList>
            <person name="Thawai C."/>
        </authorList>
    </citation>
    <scope>NUCLEOTIDE SEQUENCE [LARGE SCALE GENOMIC DNA]</scope>
    <source>
        <strain evidence="7 8">FMUSA5-5</strain>
    </source>
</reference>
<evidence type="ECO:0000259" key="6">
    <source>
        <dbReference type="PROSITE" id="PS51194"/>
    </source>
</evidence>
<feature type="domain" description="Helicase C-terminal" evidence="6">
    <location>
        <begin position="537"/>
        <end position="702"/>
    </location>
</feature>
<dbReference type="GO" id="GO:0004386">
    <property type="term" value="F:helicase activity"/>
    <property type="evidence" value="ECO:0007669"/>
    <property type="project" value="UniProtKB-KW"/>
</dbReference>
<comment type="caution">
    <text evidence="7">The sequence shown here is derived from an EMBL/GenBank/DDBJ whole genome shotgun (WGS) entry which is preliminary data.</text>
</comment>
<dbReference type="Pfam" id="PF04851">
    <property type="entry name" value="ResIII"/>
    <property type="match status" value="1"/>
</dbReference>
<evidence type="ECO:0000259" key="5">
    <source>
        <dbReference type="PROSITE" id="PS51192"/>
    </source>
</evidence>
<dbReference type="Proteomes" id="UP000696294">
    <property type="component" value="Unassembled WGS sequence"/>
</dbReference>
<sequence>MDTLPSWDLHWRRRYNSPPDDLVSDFYIPAFARATAYDRAVGFFSARLLAAIAPAIDRFVLNGGKMRLITSPAHLSDDELEAMGKGEELRERVRSEFVAAVTKPIPNPVLADRLKLLTWMIANEKLDVRIALREHERGFGLFHEKIGIFSDDAGNWMTFTGSPNETLGGARLHSESFPLHRSWANEEQRAYAREERERFEQVWNEQVDGISLWQVNEWIEEPMRSTFGVREPSSAQAKMHEAGEVDVPYMPLADDTTFVPSLPDDLTLRGYQKKAVNDWLRAGGKGTFAMATGTGKTLTALAAATQAAIHIAKSDRPLLILVIVPSIDLVRQWRNDAERFSFRPAVCHGGLRRGQEEHLKSVFSAARSSHGRRTEMVITTADSLAPRSADVGGEFDHPLQRQLARHRGHLLVIGDEMHSLGTPSRLAALPKNATMTLGLSATPKRHGDEIGTEALLEYFGKAVLSISIKQAIEDYGALVPYDYLPLPIELTDEESRQYRLISQKIARAYGVGDEQAVDAQIRARTRLIQHAANKRVRLRELMADGLKSQSHQIIYVAEGRDPESDFSQLDETERMLRMDFGMQVERYYGEVDSRRREVLQARLASGDIQALLAMKCLDEGVDIPSARIGVITASTQNPRQFVQRRGRLLRRDPDNPKSHAVIYDFLVMPPRPIGEPIESEKRLIGAELSRAAELADAARNSEALSSVIAWAYEYGLRPAEHAWMNLTREGNMEEWVQ</sequence>
<evidence type="ECO:0000256" key="3">
    <source>
        <dbReference type="ARBA" id="ARBA00022806"/>
    </source>
</evidence>
<dbReference type="PROSITE" id="PS51192">
    <property type="entry name" value="HELICASE_ATP_BIND_1"/>
    <property type="match status" value="1"/>
</dbReference>
<accession>A0ABX1BN03</accession>
<keyword evidence="4" id="KW-0067">ATP-binding</keyword>
<keyword evidence="3 7" id="KW-0347">Helicase</keyword>
<dbReference type="SMART" id="SM00487">
    <property type="entry name" value="DEXDc"/>
    <property type="match status" value="1"/>
</dbReference>
<dbReference type="RefSeq" id="WP_168018173.1">
    <property type="nucleotide sequence ID" value="NZ_JAATEP010000052.1"/>
</dbReference>
<gene>
    <name evidence="7" type="ORF">HCN51_45625</name>
</gene>
<keyword evidence="2" id="KW-0378">Hydrolase</keyword>
<evidence type="ECO:0000256" key="1">
    <source>
        <dbReference type="ARBA" id="ARBA00022741"/>
    </source>
</evidence>
<dbReference type="Gene3D" id="3.40.50.300">
    <property type="entry name" value="P-loop containing nucleotide triphosphate hydrolases"/>
    <property type="match status" value="2"/>
</dbReference>
<dbReference type="Pfam" id="PF00271">
    <property type="entry name" value="Helicase_C"/>
    <property type="match status" value="1"/>
</dbReference>
<evidence type="ECO:0000313" key="8">
    <source>
        <dbReference type="Proteomes" id="UP000696294"/>
    </source>
</evidence>
<proteinExistence type="predicted"/>
<protein>
    <submittedName>
        <fullName evidence="7">DEAD/DEAH box helicase family protein</fullName>
    </submittedName>
</protein>
<dbReference type="SUPFAM" id="SSF52540">
    <property type="entry name" value="P-loop containing nucleoside triphosphate hydrolases"/>
    <property type="match status" value="1"/>
</dbReference>
<dbReference type="PROSITE" id="PS51194">
    <property type="entry name" value="HELICASE_CTER"/>
    <property type="match status" value="1"/>
</dbReference>